<dbReference type="SUPFAM" id="SSF160387">
    <property type="entry name" value="NosL/MerB-like"/>
    <property type="match status" value="1"/>
</dbReference>
<dbReference type="EMBL" id="LT838813">
    <property type="protein sequence ID" value="SMD46039.1"/>
    <property type="molecule type" value="Genomic_DNA"/>
</dbReference>
<dbReference type="STRING" id="758820.SAMN00777080_4716"/>
<accession>A0A1W2HAW5</accession>
<dbReference type="PANTHER" id="PTHR41247:SF1">
    <property type="entry name" value="HTH-TYPE TRANSCRIPTIONAL REPRESSOR YCNK"/>
    <property type="match status" value="1"/>
</dbReference>
<feature type="chain" id="PRO_5012054466" evidence="1">
    <location>
        <begin position="23"/>
        <end position="147"/>
    </location>
</feature>
<dbReference type="AlphaFoldDB" id="A0A1W2HAW5"/>
<organism evidence="2 3">
    <name type="scientific">Aquiflexum balticum DSM 16537</name>
    <dbReference type="NCBI Taxonomy" id="758820"/>
    <lineage>
        <taxon>Bacteria</taxon>
        <taxon>Pseudomonadati</taxon>
        <taxon>Bacteroidota</taxon>
        <taxon>Cytophagia</taxon>
        <taxon>Cytophagales</taxon>
        <taxon>Cyclobacteriaceae</taxon>
        <taxon>Aquiflexum</taxon>
    </lineage>
</organism>
<evidence type="ECO:0000313" key="2">
    <source>
        <dbReference type="EMBL" id="SMD46039.1"/>
    </source>
</evidence>
<keyword evidence="1" id="KW-0732">Signal</keyword>
<dbReference type="PANTHER" id="PTHR41247">
    <property type="entry name" value="HTH-TYPE TRANSCRIPTIONAL REPRESSOR YCNK"/>
    <property type="match status" value="1"/>
</dbReference>
<feature type="signal peptide" evidence="1">
    <location>
        <begin position="1"/>
        <end position="22"/>
    </location>
</feature>
<sequence length="147" mass="16824">MSQKMKHLINILLISLLFGCSADPRAINYGEDVCHHCKMKLMDPHYGAEVVTQKGKIFIFDDVNCLMSFLESDEVNEQDLKHILITDYDQPESLSDAKLSFYLKSEAFKTPMSSNIIAFSDYETLKKYKSEHGGVYLAWGELVTQFK</sequence>
<evidence type="ECO:0000256" key="1">
    <source>
        <dbReference type="SAM" id="SignalP"/>
    </source>
</evidence>
<evidence type="ECO:0000313" key="3">
    <source>
        <dbReference type="Proteomes" id="UP000192333"/>
    </source>
</evidence>
<dbReference type="Proteomes" id="UP000192333">
    <property type="component" value="Chromosome I"/>
</dbReference>
<dbReference type="PROSITE" id="PS51257">
    <property type="entry name" value="PROKAR_LIPOPROTEIN"/>
    <property type="match status" value="1"/>
</dbReference>
<dbReference type="InterPro" id="IPR008719">
    <property type="entry name" value="N2O_reductase_NosL"/>
</dbReference>
<reference evidence="3" key="1">
    <citation type="submission" date="2017-04" db="EMBL/GenBank/DDBJ databases">
        <authorList>
            <person name="Varghese N."/>
            <person name="Submissions S."/>
        </authorList>
    </citation>
    <scope>NUCLEOTIDE SEQUENCE [LARGE SCALE GENOMIC DNA]</scope>
    <source>
        <strain evidence="3">DSM 16537</strain>
    </source>
</reference>
<gene>
    <name evidence="2" type="ORF">SAMN00777080_4716</name>
</gene>
<protein>
    <submittedName>
        <fullName evidence="2">Copper chaperone NosL</fullName>
    </submittedName>
</protein>
<dbReference type="Pfam" id="PF05573">
    <property type="entry name" value="NosL"/>
    <property type="match status" value="1"/>
</dbReference>
<name>A0A1W2HAW5_9BACT</name>
<proteinExistence type="predicted"/>
<keyword evidence="3" id="KW-1185">Reference proteome</keyword>